<evidence type="ECO:0000256" key="1">
    <source>
        <dbReference type="ARBA" id="ARBA00023015"/>
    </source>
</evidence>
<dbReference type="InterPro" id="IPR029016">
    <property type="entry name" value="GAF-like_dom_sf"/>
</dbReference>
<dbReference type="GO" id="GO:0003677">
    <property type="term" value="F:DNA binding"/>
    <property type="evidence" value="ECO:0007669"/>
    <property type="project" value="UniProtKB-KW"/>
</dbReference>
<dbReference type="OrthoDB" id="9807558at2"/>
<feature type="domain" description="IclR-ED" evidence="5">
    <location>
        <begin position="66"/>
        <end position="243"/>
    </location>
</feature>
<dbReference type="Pfam" id="PF09339">
    <property type="entry name" value="HTH_IclR"/>
    <property type="match status" value="1"/>
</dbReference>
<dbReference type="AlphaFoldDB" id="A0A418VLF0"/>
<evidence type="ECO:0000313" key="7">
    <source>
        <dbReference type="Proteomes" id="UP000285523"/>
    </source>
</evidence>
<dbReference type="GO" id="GO:0045892">
    <property type="term" value="P:negative regulation of DNA-templated transcription"/>
    <property type="evidence" value="ECO:0007669"/>
    <property type="project" value="TreeGrafter"/>
</dbReference>
<proteinExistence type="predicted"/>
<dbReference type="SUPFAM" id="SSF55781">
    <property type="entry name" value="GAF domain-like"/>
    <property type="match status" value="1"/>
</dbReference>
<dbReference type="Gene3D" id="1.10.10.10">
    <property type="entry name" value="Winged helix-like DNA-binding domain superfamily/Winged helix DNA-binding domain"/>
    <property type="match status" value="1"/>
</dbReference>
<dbReference type="InterPro" id="IPR050707">
    <property type="entry name" value="HTH_MetabolicPath_Reg"/>
</dbReference>
<sequence>MIVRQAVNVLEILEYFARVKKPATLAEIADHFGWPRSSTFNLLTTLAEKGYLYEPRPRAGYYPTPRWLVLAREVAEVEPLPGWTRALITALSAETGETVAIVAPSGVMAVFIDVVESAAAIRYFAKVGHRVPIHATSSGRALLLQYSKDERDSLYRKIEFKQYNHTTPISIDAVEAELRKSLERGYCQSFADYSRDLAGVAVPLPIGERRLSVVVAGPEYRIGDKTAAIAVTLQQAVERFRAK</sequence>
<dbReference type="Gene3D" id="3.30.450.40">
    <property type="match status" value="1"/>
</dbReference>
<dbReference type="EMBL" id="QYYD01000003">
    <property type="protein sequence ID" value="RJF76990.1"/>
    <property type="molecule type" value="Genomic_DNA"/>
</dbReference>
<dbReference type="SMART" id="SM00346">
    <property type="entry name" value="HTH_ICLR"/>
    <property type="match status" value="1"/>
</dbReference>
<dbReference type="SUPFAM" id="SSF46785">
    <property type="entry name" value="Winged helix' DNA-binding domain"/>
    <property type="match status" value="1"/>
</dbReference>
<evidence type="ECO:0000313" key="6">
    <source>
        <dbReference type="EMBL" id="RJF76990.1"/>
    </source>
</evidence>
<feature type="domain" description="HTH iclR-type" evidence="4">
    <location>
        <begin position="3"/>
        <end position="65"/>
    </location>
</feature>
<dbReference type="InterPro" id="IPR036388">
    <property type="entry name" value="WH-like_DNA-bd_sf"/>
</dbReference>
<dbReference type="PROSITE" id="PS51078">
    <property type="entry name" value="ICLR_ED"/>
    <property type="match status" value="1"/>
</dbReference>
<evidence type="ECO:0000256" key="2">
    <source>
        <dbReference type="ARBA" id="ARBA00023125"/>
    </source>
</evidence>
<dbReference type="RefSeq" id="WP_119855243.1">
    <property type="nucleotide sequence ID" value="NZ_QYYD01000003.1"/>
</dbReference>
<reference evidence="6 7" key="1">
    <citation type="submission" date="2018-09" db="EMBL/GenBank/DDBJ databases">
        <title>Draft genome sequence of Rhodopseudomonas palustris 2.1.18.</title>
        <authorList>
            <person name="Robertson S.L."/>
            <person name="Meyer T.E."/>
            <person name="Kyndt J.A."/>
        </authorList>
    </citation>
    <scope>NUCLEOTIDE SEQUENCE [LARGE SCALE GENOMIC DNA]</scope>
    <source>
        <strain evidence="6 7">2.1.18</strain>
    </source>
</reference>
<keyword evidence="2" id="KW-0238">DNA-binding</keyword>
<gene>
    <name evidence="6" type="ORF">D4Q52_03925</name>
</gene>
<dbReference type="GO" id="GO:0003700">
    <property type="term" value="F:DNA-binding transcription factor activity"/>
    <property type="evidence" value="ECO:0007669"/>
    <property type="project" value="TreeGrafter"/>
</dbReference>
<accession>A0A418VLF0</accession>
<comment type="caution">
    <text evidence="6">The sequence shown here is derived from an EMBL/GenBank/DDBJ whole genome shotgun (WGS) entry which is preliminary data.</text>
</comment>
<evidence type="ECO:0000259" key="5">
    <source>
        <dbReference type="PROSITE" id="PS51078"/>
    </source>
</evidence>
<dbReference type="PROSITE" id="PS51077">
    <property type="entry name" value="HTH_ICLR"/>
    <property type="match status" value="1"/>
</dbReference>
<dbReference type="PANTHER" id="PTHR30136:SF35">
    <property type="entry name" value="HTH-TYPE TRANSCRIPTIONAL REGULATOR RV1719"/>
    <property type="match status" value="1"/>
</dbReference>
<dbReference type="Proteomes" id="UP000285523">
    <property type="component" value="Unassembled WGS sequence"/>
</dbReference>
<keyword evidence="1" id="KW-0805">Transcription regulation</keyword>
<dbReference type="InterPro" id="IPR005471">
    <property type="entry name" value="Tscrpt_reg_IclR_N"/>
</dbReference>
<protein>
    <submittedName>
        <fullName evidence="6">IclR family transcriptional regulator</fullName>
    </submittedName>
</protein>
<keyword evidence="3" id="KW-0804">Transcription</keyword>
<dbReference type="Pfam" id="PF01614">
    <property type="entry name" value="IclR_C"/>
    <property type="match status" value="1"/>
</dbReference>
<evidence type="ECO:0000256" key="3">
    <source>
        <dbReference type="ARBA" id="ARBA00023163"/>
    </source>
</evidence>
<dbReference type="InterPro" id="IPR014757">
    <property type="entry name" value="Tscrpt_reg_IclR_C"/>
</dbReference>
<name>A0A418VLF0_RHOPL</name>
<organism evidence="6 7">
    <name type="scientific">Rhodopseudomonas palustris</name>
    <dbReference type="NCBI Taxonomy" id="1076"/>
    <lineage>
        <taxon>Bacteria</taxon>
        <taxon>Pseudomonadati</taxon>
        <taxon>Pseudomonadota</taxon>
        <taxon>Alphaproteobacteria</taxon>
        <taxon>Hyphomicrobiales</taxon>
        <taxon>Nitrobacteraceae</taxon>
        <taxon>Rhodopseudomonas</taxon>
    </lineage>
</organism>
<dbReference type="InterPro" id="IPR036390">
    <property type="entry name" value="WH_DNA-bd_sf"/>
</dbReference>
<evidence type="ECO:0000259" key="4">
    <source>
        <dbReference type="PROSITE" id="PS51077"/>
    </source>
</evidence>
<dbReference type="PANTHER" id="PTHR30136">
    <property type="entry name" value="HELIX-TURN-HELIX TRANSCRIPTIONAL REGULATOR, ICLR FAMILY"/>
    <property type="match status" value="1"/>
</dbReference>